<accession>A0ABS6DH23</accession>
<proteinExistence type="predicted"/>
<evidence type="ECO:0000313" key="1">
    <source>
        <dbReference type="EMBL" id="MBU4682509.1"/>
    </source>
</evidence>
<dbReference type="EMBL" id="JAGRYU010000017">
    <property type="protein sequence ID" value="MBU4682509.1"/>
    <property type="molecule type" value="Genomic_DNA"/>
</dbReference>
<dbReference type="Pfam" id="PF22752">
    <property type="entry name" value="DUF488-N3i"/>
    <property type="match status" value="1"/>
</dbReference>
<dbReference type="PANTHER" id="PTHR36849">
    <property type="entry name" value="CYTOPLASMIC PROTEIN-RELATED"/>
    <property type="match status" value="1"/>
</dbReference>
<comment type="caution">
    <text evidence="1">The sequence shown here is derived from an EMBL/GenBank/DDBJ whole genome shotgun (WGS) entry which is preliminary data.</text>
</comment>
<reference evidence="2" key="2">
    <citation type="submission" date="2023-07" db="EMBL/GenBank/DDBJ databases">
        <title>Cedecea davisae an AmpC producer and its therapeutic implications.</title>
        <authorList>
            <person name="Notter J."/>
        </authorList>
    </citation>
    <scope>NUCLEOTIDE SEQUENCE [LARGE SCALE GENOMIC DNA]</scope>
    <source>
        <strain evidence="2">1</strain>
    </source>
</reference>
<name>A0ABS6DH23_9ENTR</name>
<dbReference type="RefSeq" id="WP_216375734.1">
    <property type="nucleotide sequence ID" value="NZ_JAGRYT010000030.1"/>
</dbReference>
<dbReference type="Proteomes" id="UP000686327">
    <property type="component" value="Unassembled WGS sequence"/>
</dbReference>
<dbReference type="PANTHER" id="PTHR36849:SF1">
    <property type="entry name" value="CYTOPLASMIC PROTEIN"/>
    <property type="match status" value="1"/>
</dbReference>
<organism evidence="1 2">
    <name type="scientific">Cedecea davisae</name>
    <dbReference type="NCBI Taxonomy" id="158484"/>
    <lineage>
        <taxon>Bacteria</taxon>
        <taxon>Pseudomonadati</taxon>
        <taxon>Pseudomonadota</taxon>
        <taxon>Gammaproteobacteria</taxon>
        <taxon>Enterobacterales</taxon>
        <taxon>Enterobacteriaceae</taxon>
        <taxon>Cedecea</taxon>
    </lineage>
</organism>
<protein>
    <submittedName>
        <fullName evidence="1">DUF488 family protein</fullName>
    </submittedName>
</protein>
<keyword evidence="2" id="KW-1185">Reference proteome</keyword>
<gene>
    <name evidence="1" type="ORF">KC222_10830</name>
</gene>
<sequence length="116" mass="13365">MIRCKRVYEAPTPEDGYRVLVDRLWPRGVKKTDLHYDEWPKDLTPSSSLRKEFHSEAIDFTEFSRCYKKELEQNLSAAKALAKHGKEGTLTLLYGAKNADQNHALVLADFLRHCAD</sequence>
<dbReference type="InterPro" id="IPR052552">
    <property type="entry name" value="YeaO-like"/>
</dbReference>
<evidence type="ECO:0000313" key="2">
    <source>
        <dbReference type="Proteomes" id="UP000686327"/>
    </source>
</evidence>
<reference evidence="1 2" key="1">
    <citation type="submission" date="2021-04" db="EMBL/GenBank/DDBJ databases">
        <authorList>
            <person name="Seiffert S.N."/>
        </authorList>
    </citation>
    <scope>NUCLEOTIDE SEQUENCE [LARGE SCALE GENOMIC DNA]</scope>
    <source>
        <strain evidence="1 2">1</strain>
    </source>
</reference>